<dbReference type="AlphaFoldDB" id="A0A6S7GY50"/>
<name>A0A6S7GY50_PARCT</name>
<evidence type="ECO:0000313" key="3">
    <source>
        <dbReference type="Proteomes" id="UP001152795"/>
    </source>
</evidence>
<organism evidence="2 3">
    <name type="scientific">Paramuricea clavata</name>
    <name type="common">Red gorgonian</name>
    <name type="synonym">Violescent sea-whip</name>
    <dbReference type="NCBI Taxonomy" id="317549"/>
    <lineage>
        <taxon>Eukaryota</taxon>
        <taxon>Metazoa</taxon>
        <taxon>Cnidaria</taxon>
        <taxon>Anthozoa</taxon>
        <taxon>Octocorallia</taxon>
        <taxon>Malacalcyonacea</taxon>
        <taxon>Plexauridae</taxon>
        <taxon>Paramuricea</taxon>
    </lineage>
</organism>
<feature type="compositionally biased region" description="Basic residues" evidence="1">
    <location>
        <begin position="50"/>
        <end position="61"/>
    </location>
</feature>
<comment type="caution">
    <text evidence="2">The sequence shown here is derived from an EMBL/GenBank/DDBJ whole genome shotgun (WGS) entry which is preliminary data.</text>
</comment>
<evidence type="ECO:0000256" key="1">
    <source>
        <dbReference type="SAM" id="MobiDB-lite"/>
    </source>
</evidence>
<keyword evidence="3" id="KW-1185">Reference proteome</keyword>
<dbReference type="Proteomes" id="UP001152795">
    <property type="component" value="Unassembled WGS sequence"/>
</dbReference>
<protein>
    <submittedName>
        <fullName evidence="2">Uncharacterized protein</fullName>
    </submittedName>
</protein>
<dbReference type="EMBL" id="CACRXK020001478">
    <property type="protein sequence ID" value="CAB3989380.1"/>
    <property type="molecule type" value="Genomic_DNA"/>
</dbReference>
<gene>
    <name evidence="2" type="ORF">PACLA_8A004785</name>
</gene>
<accession>A0A6S7GY50</accession>
<proteinExistence type="predicted"/>
<feature type="compositionally biased region" description="Basic and acidic residues" evidence="1">
    <location>
        <begin position="1"/>
        <end position="24"/>
    </location>
</feature>
<evidence type="ECO:0000313" key="2">
    <source>
        <dbReference type="EMBL" id="CAB3989380.1"/>
    </source>
</evidence>
<reference evidence="2" key="1">
    <citation type="submission" date="2020-04" db="EMBL/GenBank/DDBJ databases">
        <authorList>
            <person name="Alioto T."/>
            <person name="Alioto T."/>
            <person name="Gomez Garrido J."/>
        </authorList>
    </citation>
    <scope>NUCLEOTIDE SEQUENCE</scope>
    <source>
        <strain evidence="2">A484AB</strain>
    </source>
</reference>
<feature type="region of interest" description="Disordered" evidence="1">
    <location>
        <begin position="1"/>
        <end position="61"/>
    </location>
</feature>
<sequence>MHEDGGKHFHMAVKLDKKKQDGSRQRGRRLCKNHPDLANATASRTTNATQKRKTNSKKRVASKNKMKLLGVYDVVRIFQSKGIKSRVELIALASKWQEQGKTVLAEFVCNRGPGVMNEAL</sequence>
<feature type="compositionally biased region" description="Low complexity" evidence="1">
    <location>
        <begin position="38"/>
        <end position="49"/>
    </location>
</feature>